<feature type="domain" description="ABC transmembrane type-1" evidence="8">
    <location>
        <begin position="48"/>
        <end position="253"/>
    </location>
</feature>
<comment type="caution">
    <text evidence="9">The sequence shown here is derived from an EMBL/GenBank/DDBJ whole genome shotgun (WGS) entry which is preliminary data.</text>
</comment>
<dbReference type="GO" id="GO:0055085">
    <property type="term" value="P:transmembrane transport"/>
    <property type="evidence" value="ECO:0007669"/>
    <property type="project" value="InterPro"/>
</dbReference>
<feature type="transmembrane region" description="Helical" evidence="7">
    <location>
        <begin position="190"/>
        <end position="214"/>
    </location>
</feature>
<dbReference type="GO" id="GO:0005886">
    <property type="term" value="C:plasma membrane"/>
    <property type="evidence" value="ECO:0007669"/>
    <property type="project" value="UniProtKB-SubCell"/>
</dbReference>
<evidence type="ECO:0000313" key="10">
    <source>
        <dbReference type="Proteomes" id="UP001174909"/>
    </source>
</evidence>
<sequence length="266" mass="29321">MERIRAELGTDQPIHVQFVRWVGRLAQGDLGTSIFSRKSITSLMAPRLQPTLSLGVQVILLSTLLGISIGVISAWKAGTIVDRGFMFFAVLGFSAPGFWLAFILIWVFAVNLGWFPALGYRPIGDGLFSHVHSMFLPVAVNSILSSAFISRITRSAMLDVLREDFVRTARAKGLREMAVYMRHAFRPASIPVVTVIGASLASLATGFVVTESIFAIPGLGRMLIEAIIRRDFPIIQAMMMVVATAYVLINLVIDIGYAYLDPRIRY</sequence>
<evidence type="ECO:0000256" key="5">
    <source>
        <dbReference type="ARBA" id="ARBA00022989"/>
    </source>
</evidence>
<keyword evidence="5 7" id="KW-1133">Transmembrane helix</keyword>
<keyword evidence="10" id="KW-1185">Reference proteome</keyword>
<name>A0AA35RIQ4_GEOBA</name>
<dbReference type="InterPro" id="IPR000515">
    <property type="entry name" value="MetI-like"/>
</dbReference>
<comment type="subcellular location">
    <subcellularLocation>
        <location evidence="1">Cell membrane</location>
        <topology evidence="1">Multi-pass membrane protein</topology>
    </subcellularLocation>
</comment>
<dbReference type="PANTHER" id="PTHR43163">
    <property type="entry name" value="DIPEPTIDE TRANSPORT SYSTEM PERMEASE PROTEIN DPPB-RELATED"/>
    <property type="match status" value="1"/>
</dbReference>
<keyword evidence="2" id="KW-0813">Transport</keyword>
<evidence type="ECO:0000256" key="7">
    <source>
        <dbReference type="SAM" id="Phobius"/>
    </source>
</evidence>
<feature type="transmembrane region" description="Helical" evidence="7">
    <location>
        <begin position="134"/>
        <end position="152"/>
    </location>
</feature>
<evidence type="ECO:0000256" key="2">
    <source>
        <dbReference type="ARBA" id="ARBA00022448"/>
    </source>
</evidence>
<keyword evidence="4 7" id="KW-0812">Transmembrane</keyword>
<reference evidence="9" key="1">
    <citation type="submission" date="2023-03" db="EMBL/GenBank/DDBJ databases">
        <authorList>
            <person name="Steffen K."/>
            <person name="Cardenas P."/>
        </authorList>
    </citation>
    <scope>NUCLEOTIDE SEQUENCE</scope>
</reference>
<gene>
    <name evidence="9" type="ORF">GBAR_LOCUS7869</name>
</gene>
<evidence type="ECO:0000259" key="8">
    <source>
        <dbReference type="PROSITE" id="PS50928"/>
    </source>
</evidence>
<feature type="transmembrane region" description="Helical" evidence="7">
    <location>
        <begin position="234"/>
        <end position="260"/>
    </location>
</feature>
<dbReference type="EMBL" id="CASHTH010001174">
    <property type="protein sequence ID" value="CAI8012255.1"/>
    <property type="molecule type" value="Genomic_DNA"/>
</dbReference>
<proteinExistence type="predicted"/>
<evidence type="ECO:0000256" key="3">
    <source>
        <dbReference type="ARBA" id="ARBA00022475"/>
    </source>
</evidence>
<evidence type="ECO:0000313" key="9">
    <source>
        <dbReference type="EMBL" id="CAI8012255.1"/>
    </source>
</evidence>
<accession>A0AA35RIQ4</accession>
<evidence type="ECO:0000256" key="4">
    <source>
        <dbReference type="ARBA" id="ARBA00022692"/>
    </source>
</evidence>
<evidence type="ECO:0000256" key="1">
    <source>
        <dbReference type="ARBA" id="ARBA00004651"/>
    </source>
</evidence>
<keyword evidence="3" id="KW-1003">Cell membrane</keyword>
<dbReference type="PANTHER" id="PTHR43163:SF3">
    <property type="entry name" value="PEPTIDE ABC TRANSPORTER PERMEASE PROTEIN"/>
    <property type="match status" value="1"/>
</dbReference>
<keyword evidence="6 7" id="KW-0472">Membrane</keyword>
<evidence type="ECO:0000256" key="6">
    <source>
        <dbReference type="ARBA" id="ARBA00023136"/>
    </source>
</evidence>
<dbReference type="PROSITE" id="PS50928">
    <property type="entry name" value="ABC_TM1"/>
    <property type="match status" value="1"/>
</dbReference>
<dbReference type="Proteomes" id="UP001174909">
    <property type="component" value="Unassembled WGS sequence"/>
</dbReference>
<dbReference type="SUPFAM" id="SSF161098">
    <property type="entry name" value="MetI-like"/>
    <property type="match status" value="1"/>
</dbReference>
<dbReference type="Gene3D" id="1.10.3720.10">
    <property type="entry name" value="MetI-like"/>
    <property type="match status" value="1"/>
</dbReference>
<feature type="transmembrane region" description="Helical" evidence="7">
    <location>
        <begin position="54"/>
        <end position="75"/>
    </location>
</feature>
<feature type="transmembrane region" description="Helical" evidence="7">
    <location>
        <begin position="87"/>
        <end position="114"/>
    </location>
</feature>
<protein>
    <submittedName>
        <fullName evidence="9">Probable peptide ABC transporter permease protein y4tP</fullName>
    </submittedName>
</protein>
<dbReference type="InterPro" id="IPR035906">
    <property type="entry name" value="MetI-like_sf"/>
</dbReference>
<dbReference type="AlphaFoldDB" id="A0AA35RIQ4"/>
<dbReference type="Pfam" id="PF00528">
    <property type="entry name" value="BPD_transp_1"/>
    <property type="match status" value="1"/>
</dbReference>
<organism evidence="9 10">
    <name type="scientific">Geodia barretti</name>
    <name type="common">Barrett's horny sponge</name>
    <dbReference type="NCBI Taxonomy" id="519541"/>
    <lineage>
        <taxon>Eukaryota</taxon>
        <taxon>Metazoa</taxon>
        <taxon>Porifera</taxon>
        <taxon>Demospongiae</taxon>
        <taxon>Heteroscleromorpha</taxon>
        <taxon>Tetractinellida</taxon>
        <taxon>Astrophorina</taxon>
        <taxon>Geodiidae</taxon>
        <taxon>Geodia</taxon>
    </lineage>
</organism>